<keyword evidence="6" id="KW-0378">Hydrolase</keyword>
<dbReference type="Proteomes" id="UP000724149">
    <property type="component" value="Unassembled WGS sequence"/>
</dbReference>
<feature type="binding site" evidence="6">
    <location>
        <begin position="275"/>
        <end position="278"/>
    </location>
    <ligand>
        <name>GTP</name>
        <dbReference type="ChEBI" id="CHEBI:37565"/>
    </ligand>
</feature>
<dbReference type="InterPro" id="IPR018948">
    <property type="entry name" value="GTP-bd_TrmE_N"/>
</dbReference>
<keyword evidence="3 6" id="KW-0547">Nucleotide-binding</keyword>
<feature type="binding site" evidence="6">
    <location>
        <position position="254"/>
    </location>
    <ligand>
        <name>K(+)</name>
        <dbReference type="ChEBI" id="CHEBI:29103"/>
    </ligand>
</feature>
<dbReference type="InterPro" id="IPR031168">
    <property type="entry name" value="G_TrmE"/>
</dbReference>
<feature type="binding site" evidence="6">
    <location>
        <position position="255"/>
    </location>
    <ligand>
        <name>Mg(2+)</name>
        <dbReference type="ChEBI" id="CHEBI:18420"/>
    </ligand>
</feature>
<dbReference type="InterPro" id="IPR004520">
    <property type="entry name" value="GTPase_MnmE"/>
</dbReference>
<keyword evidence="5 6" id="KW-0342">GTP-binding</keyword>
<keyword evidence="4 6" id="KW-0630">Potassium</keyword>
<organism evidence="9 10">
    <name type="scientific">Hydrogenoanaerobacterium saccharovorans</name>
    <dbReference type="NCBI Taxonomy" id="474960"/>
    <lineage>
        <taxon>Bacteria</taxon>
        <taxon>Bacillati</taxon>
        <taxon>Bacillota</taxon>
        <taxon>Clostridia</taxon>
        <taxon>Eubacteriales</taxon>
        <taxon>Oscillospiraceae</taxon>
        <taxon>Hydrogenoanaerobacterium</taxon>
    </lineage>
</organism>
<keyword evidence="10" id="KW-1185">Reference proteome</keyword>
<dbReference type="Gene3D" id="3.30.1360.120">
    <property type="entry name" value="Probable tRNA modification gtpase trme, domain 1"/>
    <property type="match status" value="1"/>
</dbReference>
<evidence type="ECO:0000313" key="9">
    <source>
        <dbReference type="EMBL" id="MBM6923805.1"/>
    </source>
</evidence>
<dbReference type="InterPro" id="IPR027368">
    <property type="entry name" value="MnmE_dom2"/>
</dbReference>
<dbReference type="InterPro" id="IPR025867">
    <property type="entry name" value="MnmE_helical"/>
</dbReference>
<dbReference type="HAMAP" id="MF_00379">
    <property type="entry name" value="GTPase_MnmE"/>
    <property type="match status" value="1"/>
</dbReference>
<comment type="function">
    <text evidence="6">Exhibits a very high intrinsic GTPase hydrolysis rate. Involved in the addition of a carboxymethylaminomethyl (cmnm) group at the wobble position (U34) of certain tRNAs, forming tRNA-cmnm(5)s(2)U34.</text>
</comment>
<evidence type="ECO:0000256" key="2">
    <source>
        <dbReference type="ARBA" id="ARBA00022694"/>
    </source>
</evidence>
<evidence type="ECO:0000313" key="10">
    <source>
        <dbReference type="Proteomes" id="UP000724149"/>
    </source>
</evidence>
<evidence type="ECO:0000256" key="4">
    <source>
        <dbReference type="ARBA" id="ARBA00022958"/>
    </source>
</evidence>
<dbReference type="PROSITE" id="PS51709">
    <property type="entry name" value="G_TRME"/>
    <property type="match status" value="1"/>
</dbReference>
<gene>
    <name evidence="6 9" type="primary">mnmE</name>
    <name evidence="6" type="synonym">trmE</name>
    <name evidence="9" type="ORF">H9X81_08920</name>
</gene>
<feature type="binding site" evidence="6">
    <location>
        <position position="234"/>
    </location>
    <ligand>
        <name>Mg(2+)</name>
        <dbReference type="ChEBI" id="CHEBI:18420"/>
    </ligand>
</feature>
<dbReference type="InterPro" id="IPR027266">
    <property type="entry name" value="TrmE/GcvT-like"/>
</dbReference>
<evidence type="ECO:0000256" key="5">
    <source>
        <dbReference type="ARBA" id="ARBA00023134"/>
    </source>
</evidence>
<dbReference type="CDD" id="cd04164">
    <property type="entry name" value="trmE"/>
    <property type="match status" value="1"/>
</dbReference>
<dbReference type="Pfam" id="PF10396">
    <property type="entry name" value="TrmE_N"/>
    <property type="match status" value="1"/>
</dbReference>
<feature type="binding site" evidence="6">
    <location>
        <position position="249"/>
    </location>
    <ligand>
        <name>K(+)</name>
        <dbReference type="ChEBI" id="CHEBI:29103"/>
    </ligand>
</feature>
<evidence type="ECO:0000256" key="7">
    <source>
        <dbReference type="RuleBase" id="RU003313"/>
    </source>
</evidence>
<evidence type="ECO:0000256" key="1">
    <source>
        <dbReference type="ARBA" id="ARBA00011043"/>
    </source>
</evidence>
<name>A0ABS2GMU9_9FIRM</name>
<dbReference type="Gene3D" id="1.20.120.430">
    <property type="entry name" value="tRNA modification GTPase MnmE domain 2"/>
    <property type="match status" value="1"/>
</dbReference>
<dbReference type="NCBIfam" id="TIGR00450">
    <property type="entry name" value="mnmE_trmE_thdF"/>
    <property type="match status" value="1"/>
</dbReference>
<proteinExistence type="inferred from homology"/>
<sequence>MNNPTIAAISTPMSAGAIGLVRMSGPDAKAIAASVFRPIGKRTIQNVPGFSAIYGHVMDGSEPVDEVVVYVYTAPRSYTGEDVVEFSCHGGPWLLSRVLRLLLDHGAVPAQAGEFTKRAFLSGKMDLTQAEAVMDLISASGADASRAAMAAREGALSRKTQAVCADLTLLAAHMSAWVDYPDDEIEELTDTHLEETLSRCAGELRHLLDTFDTGKILREGIPTAIVGRPNVGKSTLMNLLAGYDRSIVTDIPGTTRDIVEETVRLPGGLVLNIADTAGLRTTDDPVEAIGVTRARGKLEQSSLVLAVLDGSAPLSDEDRELVLSLRERPAVAILNKSDLGQSGDEDWVRQQLTHCVTLSAREGTGLAELDTAVREALSLGAVDPSAPMLANERQRGCVRRACSAVEEALDAQRMGMTMDAVNICIDEALEALLELDGRQVTDAVVDEVFANFCVGK</sequence>
<keyword evidence="6" id="KW-0479">Metal-binding</keyword>
<feature type="binding site" evidence="6">
    <location>
        <position position="456"/>
    </location>
    <ligand>
        <name>(6S)-5-formyl-5,6,7,8-tetrahydrofolate</name>
        <dbReference type="ChEBI" id="CHEBI:57457"/>
    </ligand>
</feature>
<dbReference type="EMBL" id="JACSNR010000008">
    <property type="protein sequence ID" value="MBM6923805.1"/>
    <property type="molecule type" value="Genomic_DNA"/>
</dbReference>
<feature type="binding site" evidence="6">
    <location>
        <position position="124"/>
    </location>
    <ligand>
        <name>(6S)-5-formyl-5,6,7,8-tetrahydrofolate</name>
        <dbReference type="ChEBI" id="CHEBI:57457"/>
    </ligand>
</feature>
<dbReference type="InterPro" id="IPR006073">
    <property type="entry name" value="GTP-bd"/>
</dbReference>
<keyword evidence="2 6" id="KW-0819">tRNA processing</keyword>
<evidence type="ECO:0000256" key="6">
    <source>
        <dbReference type="HAMAP-Rule" id="MF_00379"/>
    </source>
</evidence>
<dbReference type="Gene3D" id="3.40.50.300">
    <property type="entry name" value="P-loop containing nucleotide triphosphate hydrolases"/>
    <property type="match status" value="1"/>
</dbReference>
<feature type="binding site" evidence="6">
    <location>
        <begin position="230"/>
        <end position="235"/>
    </location>
    <ligand>
        <name>GTP</name>
        <dbReference type="ChEBI" id="CHEBI:37565"/>
    </ligand>
</feature>
<dbReference type="PANTHER" id="PTHR42714:SF2">
    <property type="entry name" value="TRNA MODIFICATION GTPASE GTPBP3, MITOCHONDRIAL"/>
    <property type="match status" value="1"/>
</dbReference>
<evidence type="ECO:0000259" key="8">
    <source>
        <dbReference type="PROSITE" id="PS51709"/>
    </source>
</evidence>
<protein>
    <recommendedName>
        <fullName evidence="6">tRNA modification GTPase MnmE</fullName>
        <ecNumber evidence="6">3.6.-.-</ecNumber>
    </recommendedName>
</protein>
<feature type="binding site" evidence="6">
    <location>
        <position position="251"/>
    </location>
    <ligand>
        <name>K(+)</name>
        <dbReference type="ChEBI" id="CHEBI:29103"/>
    </ligand>
</feature>
<comment type="subcellular location">
    <subcellularLocation>
        <location evidence="6">Cytoplasm</location>
    </subcellularLocation>
</comment>
<dbReference type="RefSeq" id="WP_204721380.1">
    <property type="nucleotide sequence ID" value="NZ_JACSNR010000008.1"/>
</dbReference>
<keyword evidence="6" id="KW-0460">Magnesium</keyword>
<feature type="binding site" evidence="6">
    <location>
        <position position="22"/>
    </location>
    <ligand>
        <name>(6S)-5-formyl-5,6,7,8-tetrahydrofolate</name>
        <dbReference type="ChEBI" id="CHEBI:57457"/>
    </ligand>
</feature>
<dbReference type="PANTHER" id="PTHR42714">
    <property type="entry name" value="TRNA MODIFICATION GTPASE GTPBP3"/>
    <property type="match status" value="1"/>
</dbReference>
<dbReference type="Pfam" id="PF12631">
    <property type="entry name" value="MnmE_helical"/>
    <property type="match status" value="1"/>
</dbReference>
<keyword evidence="6" id="KW-0963">Cytoplasm</keyword>
<comment type="cofactor">
    <cofactor evidence="6">
        <name>K(+)</name>
        <dbReference type="ChEBI" id="CHEBI:29103"/>
    </cofactor>
    <text evidence="6">Binds 1 potassium ion per subunit.</text>
</comment>
<reference evidence="9 10" key="1">
    <citation type="journal article" date="2021" name="Sci. Rep.">
        <title>The distribution of antibiotic resistance genes in chicken gut microbiota commensals.</title>
        <authorList>
            <person name="Juricova H."/>
            <person name="Matiasovicova J."/>
            <person name="Kubasova T."/>
            <person name="Cejkova D."/>
            <person name="Rychlik I."/>
        </authorList>
    </citation>
    <scope>NUCLEOTIDE SEQUENCE [LARGE SCALE GENOMIC DNA]</scope>
    <source>
        <strain evidence="9 10">An564</strain>
    </source>
</reference>
<feature type="domain" description="TrmE-type G" evidence="8">
    <location>
        <begin position="220"/>
        <end position="378"/>
    </location>
</feature>
<dbReference type="CDD" id="cd14858">
    <property type="entry name" value="TrmE_N"/>
    <property type="match status" value="1"/>
</dbReference>
<comment type="caution">
    <text evidence="6">Lacks conserved residue(s) required for the propagation of feature annotation.</text>
</comment>
<dbReference type="EC" id="3.6.-.-" evidence="6"/>
<dbReference type="SUPFAM" id="SSF52540">
    <property type="entry name" value="P-loop containing nucleoside triphosphate hydrolases"/>
    <property type="match status" value="1"/>
</dbReference>
<comment type="similarity">
    <text evidence="1 6 7">Belongs to the TRAFAC class TrmE-Era-EngA-EngB-Septin-like GTPase superfamily. TrmE GTPase family.</text>
</comment>
<feature type="binding site" evidence="6">
    <location>
        <position position="230"/>
    </location>
    <ligand>
        <name>K(+)</name>
        <dbReference type="ChEBI" id="CHEBI:29103"/>
    </ligand>
</feature>
<comment type="caution">
    <text evidence="9">The sequence shown here is derived from an EMBL/GenBank/DDBJ whole genome shotgun (WGS) entry which is preliminary data.</text>
</comment>
<dbReference type="InterPro" id="IPR005225">
    <property type="entry name" value="Small_GTP-bd"/>
</dbReference>
<feature type="binding site" evidence="6">
    <location>
        <begin position="359"/>
        <end position="361"/>
    </location>
    <ligand>
        <name>GTP</name>
        <dbReference type="ChEBI" id="CHEBI:37565"/>
    </ligand>
</feature>
<dbReference type="NCBIfam" id="TIGR00231">
    <property type="entry name" value="small_GTP"/>
    <property type="match status" value="1"/>
</dbReference>
<accession>A0ABS2GMU9</accession>
<feature type="binding site" evidence="6">
    <location>
        <position position="85"/>
    </location>
    <ligand>
        <name>(6S)-5-formyl-5,6,7,8-tetrahydrofolate</name>
        <dbReference type="ChEBI" id="CHEBI:57457"/>
    </ligand>
</feature>
<dbReference type="Pfam" id="PF01926">
    <property type="entry name" value="MMR_HSR1"/>
    <property type="match status" value="1"/>
</dbReference>
<dbReference type="InterPro" id="IPR027417">
    <property type="entry name" value="P-loop_NTPase"/>
</dbReference>
<evidence type="ECO:0000256" key="3">
    <source>
        <dbReference type="ARBA" id="ARBA00022741"/>
    </source>
</evidence>
<comment type="subunit">
    <text evidence="6">Homodimer. Heterotetramer of two MnmE and two MnmG subunits.</text>
</comment>
<feature type="binding site" evidence="6">
    <location>
        <begin position="249"/>
        <end position="255"/>
    </location>
    <ligand>
        <name>GTP</name>
        <dbReference type="ChEBI" id="CHEBI:37565"/>
    </ligand>
</feature>